<dbReference type="EC" id="2.7.13.3" evidence="3"/>
<feature type="domain" description="Histidine kinase" evidence="10">
    <location>
        <begin position="213"/>
        <end position="430"/>
    </location>
</feature>
<dbReference type="SUPFAM" id="SSF55874">
    <property type="entry name" value="ATPase domain of HSP90 chaperone/DNA topoisomerase II/histidine kinase"/>
    <property type="match status" value="1"/>
</dbReference>
<accession>A0A8J3WEP3</accession>
<comment type="catalytic activity">
    <reaction evidence="1">
        <text>ATP + protein L-histidine = ADP + protein N-phospho-L-histidine.</text>
        <dbReference type="EC" id="2.7.13.3"/>
    </reaction>
</comment>
<evidence type="ECO:0000256" key="8">
    <source>
        <dbReference type="SAM" id="Coils"/>
    </source>
</evidence>
<feature type="coiled-coil region" evidence="8">
    <location>
        <begin position="189"/>
        <end position="268"/>
    </location>
</feature>
<name>A0A8J3WEP3_PLARO</name>
<dbReference type="InterPro" id="IPR003594">
    <property type="entry name" value="HATPase_dom"/>
</dbReference>
<keyword evidence="4" id="KW-0597">Phosphoprotein</keyword>
<dbReference type="InterPro" id="IPR004358">
    <property type="entry name" value="Sig_transdc_His_kin-like_C"/>
</dbReference>
<dbReference type="OrthoDB" id="9786919at2"/>
<keyword evidence="12" id="KW-1185">Reference proteome</keyword>
<comment type="caution">
    <text evidence="11">The sequence shown here is derived from an EMBL/GenBank/DDBJ whole genome shotgun (WGS) entry which is preliminary data.</text>
</comment>
<dbReference type="InterPro" id="IPR036097">
    <property type="entry name" value="HisK_dim/P_sf"/>
</dbReference>
<evidence type="ECO:0000259" key="10">
    <source>
        <dbReference type="PROSITE" id="PS50109"/>
    </source>
</evidence>
<evidence type="ECO:0000256" key="1">
    <source>
        <dbReference type="ARBA" id="ARBA00000085"/>
    </source>
</evidence>
<protein>
    <recommendedName>
        <fullName evidence="3">histidine kinase</fullName>
        <ecNumber evidence="3">2.7.13.3</ecNumber>
    </recommendedName>
</protein>
<dbReference type="RefSeq" id="WP_084780586.1">
    <property type="nucleotide sequence ID" value="NZ_BMQP01000037.1"/>
</dbReference>
<keyword evidence="8" id="KW-0175">Coiled coil</keyword>
<dbReference type="InterPro" id="IPR050736">
    <property type="entry name" value="Sensor_HK_Regulatory"/>
</dbReference>
<keyword evidence="7" id="KW-0902">Two-component regulatory system</keyword>
<dbReference type="Pfam" id="PF00512">
    <property type="entry name" value="HisKA"/>
    <property type="match status" value="1"/>
</dbReference>
<dbReference type="InterPro" id="IPR029016">
    <property type="entry name" value="GAF-like_dom_sf"/>
</dbReference>
<dbReference type="SMART" id="SM00388">
    <property type="entry name" value="HisKA"/>
    <property type="match status" value="1"/>
</dbReference>
<dbReference type="SUPFAM" id="SSF47384">
    <property type="entry name" value="Homodimeric domain of signal transducing histidine kinase"/>
    <property type="match status" value="1"/>
</dbReference>
<evidence type="ECO:0000313" key="12">
    <source>
        <dbReference type="Proteomes" id="UP000655044"/>
    </source>
</evidence>
<sequence length="440" mass="47873">MNAARRPSPRPGGEDRGHTPASVIDRTDRFPVPADESDRLRELAELEAVEAPLESVLTAIAELAARVCRTPVALVNLIGKNTQHLKGRTGMHSDVMDRRVAFCPYVIYGREPMEVPDARADPRFRDDPLVSGEPGVRFYSGAPLISHAGHILGTVCVMDRRPRRLGPEQRGALIALAACAVAVVECHHHDRRNDQMAREREQVQDLKQLFLRSINHELRTPLTSIRSYLQLLQDDETELDQITERRFLEVIERNSDRLLERLDELLLLASLSAQTVAFIAGPVDLAALLSALVAEAEAKSRPKNQTLTLDAPRPVMAWADAGRLRPALTHLIDNAIKFTPNGGRIDVAVTGDPVPTAEIHDTGIGIGTDDVGRVFEDFYRTPEAEAGAIDGIGVGLSIVKRVIALHGGDVRLTSGVGEGTCVRITLPSPLAAGGTPLGDR</sequence>
<dbReference type="InterPro" id="IPR003018">
    <property type="entry name" value="GAF"/>
</dbReference>
<evidence type="ECO:0000256" key="5">
    <source>
        <dbReference type="ARBA" id="ARBA00022679"/>
    </source>
</evidence>
<keyword evidence="6 11" id="KW-0418">Kinase</keyword>
<dbReference type="SMART" id="SM00387">
    <property type="entry name" value="HATPase_c"/>
    <property type="match status" value="1"/>
</dbReference>
<dbReference type="PANTHER" id="PTHR43711:SF1">
    <property type="entry name" value="HISTIDINE KINASE 1"/>
    <property type="match status" value="1"/>
</dbReference>
<evidence type="ECO:0000256" key="7">
    <source>
        <dbReference type="ARBA" id="ARBA00023012"/>
    </source>
</evidence>
<evidence type="ECO:0000313" key="11">
    <source>
        <dbReference type="EMBL" id="GIH87184.1"/>
    </source>
</evidence>
<evidence type="ECO:0000256" key="3">
    <source>
        <dbReference type="ARBA" id="ARBA00012438"/>
    </source>
</evidence>
<dbReference type="Gene3D" id="3.30.450.40">
    <property type="match status" value="1"/>
</dbReference>
<dbReference type="Proteomes" id="UP000655044">
    <property type="component" value="Unassembled WGS sequence"/>
</dbReference>
<dbReference type="SUPFAM" id="SSF55781">
    <property type="entry name" value="GAF domain-like"/>
    <property type="match status" value="1"/>
</dbReference>
<evidence type="ECO:0000256" key="2">
    <source>
        <dbReference type="ARBA" id="ARBA00004236"/>
    </source>
</evidence>
<dbReference type="InterPro" id="IPR036890">
    <property type="entry name" value="HATPase_C_sf"/>
</dbReference>
<dbReference type="InterPro" id="IPR005467">
    <property type="entry name" value="His_kinase_dom"/>
</dbReference>
<comment type="subcellular location">
    <subcellularLocation>
        <location evidence="2">Cell membrane</location>
    </subcellularLocation>
</comment>
<dbReference type="GO" id="GO:0005886">
    <property type="term" value="C:plasma membrane"/>
    <property type="evidence" value="ECO:0007669"/>
    <property type="project" value="UniProtKB-SubCell"/>
</dbReference>
<dbReference type="EMBL" id="BOOI01000056">
    <property type="protein sequence ID" value="GIH87184.1"/>
    <property type="molecule type" value="Genomic_DNA"/>
</dbReference>
<gene>
    <name evidence="11" type="ORF">Pro02_55920</name>
</gene>
<feature type="region of interest" description="Disordered" evidence="9">
    <location>
        <begin position="1"/>
        <end position="32"/>
    </location>
</feature>
<dbReference type="GO" id="GO:0000155">
    <property type="term" value="F:phosphorelay sensor kinase activity"/>
    <property type="evidence" value="ECO:0007669"/>
    <property type="project" value="InterPro"/>
</dbReference>
<evidence type="ECO:0000256" key="6">
    <source>
        <dbReference type="ARBA" id="ARBA00022777"/>
    </source>
</evidence>
<keyword evidence="5" id="KW-0808">Transferase</keyword>
<dbReference type="PANTHER" id="PTHR43711">
    <property type="entry name" value="TWO-COMPONENT HISTIDINE KINASE"/>
    <property type="match status" value="1"/>
</dbReference>
<dbReference type="InterPro" id="IPR003661">
    <property type="entry name" value="HisK_dim/P_dom"/>
</dbReference>
<dbReference type="PROSITE" id="PS50109">
    <property type="entry name" value="HIS_KIN"/>
    <property type="match status" value="1"/>
</dbReference>
<dbReference type="Pfam" id="PF01590">
    <property type="entry name" value="GAF"/>
    <property type="match status" value="1"/>
</dbReference>
<evidence type="ECO:0000256" key="4">
    <source>
        <dbReference type="ARBA" id="ARBA00022553"/>
    </source>
</evidence>
<dbReference type="Gene3D" id="3.30.565.10">
    <property type="entry name" value="Histidine kinase-like ATPase, C-terminal domain"/>
    <property type="match status" value="1"/>
</dbReference>
<dbReference type="PRINTS" id="PR00344">
    <property type="entry name" value="BCTRLSENSOR"/>
</dbReference>
<dbReference type="CDD" id="cd00082">
    <property type="entry name" value="HisKA"/>
    <property type="match status" value="1"/>
</dbReference>
<dbReference type="Gene3D" id="1.10.287.130">
    <property type="match status" value="1"/>
</dbReference>
<dbReference type="Pfam" id="PF02518">
    <property type="entry name" value="HATPase_c"/>
    <property type="match status" value="1"/>
</dbReference>
<dbReference type="AlphaFoldDB" id="A0A8J3WEP3"/>
<organism evidence="11 12">
    <name type="scientific">Planobispora rosea</name>
    <dbReference type="NCBI Taxonomy" id="35762"/>
    <lineage>
        <taxon>Bacteria</taxon>
        <taxon>Bacillati</taxon>
        <taxon>Actinomycetota</taxon>
        <taxon>Actinomycetes</taxon>
        <taxon>Streptosporangiales</taxon>
        <taxon>Streptosporangiaceae</taxon>
        <taxon>Planobispora</taxon>
    </lineage>
</organism>
<reference evidence="11" key="1">
    <citation type="submission" date="2021-01" db="EMBL/GenBank/DDBJ databases">
        <title>Whole genome shotgun sequence of Planobispora rosea NBRC 15558.</title>
        <authorList>
            <person name="Komaki H."/>
            <person name="Tamura T."/>
        </authorList>
    </citation>
    <scope>NUCLEOTIDE SEQUENCE</scope>
    <source>
        <strain evidence="11">NBRC 15558</strain>
    </source>
</reference>
<evidence type="ECO:0000256" key="9">
    <source>
        <dbReference type="SAM" id="MobiDB-lite"/>
    </source>
</evidence>
<proteinExistence type="predicted"/>